<reference evidence="5" key="1">
    <citation type="submission" date="2020-09" db="EMBL/GenBank/DDBJ databases">
        <title>Genome-Enabled Discovery of Anthraquinone Biosynthesis in Senna tora.</title>
        <authorList>
            <person name="Kang S.-H."/>
            <person name="Pandey R.P."/>
            <person name="Lee C.-M."/>
            <person name="Sim J.-S."/>
            <person name="Jeong J.-T."/>
            <person name="Choi B.-S."/>
            <person name="Jung M."/>
            <person name="Ginzburg D."/>
            <person name="Zhao K."/>
            <person name="Won S.Y."/>
            <person name="Oh T.-J."/>
            <person name="Yu Y."/>
            <person name="Kim N.-H."/>
            <person name="Lee O.R."/>
            <person name="Lee T.-H."/>
            <person name="Bashyal P."/>
            <person name="Kim T.-S."/>
            <person name="Lee W.-H."/>
            <person name="Kawkins C."/>
            <person name="Kim C.-K."/>
            <person name="Kim J.S."/>
            <person name="Ahn B.O."/>
            <person name="Rhee S.Y."/>
            <person name="Sohng J.K."/>
        </authorList>
    </citation>
    <scope>NUCLEOTIDE SEQUENCE</scope>
    <source>
        <tissue evidence="5">Leaf</tissue>
    </source>
</reference>
<evidence type="ECO:0000313" key="5">
    <source>
        <dbReference type="EMBL" id="KAF7825538.1"/>
    </source>
</evidence>
<comment type="caution">
    <text evidence="5">The sequence shown here is derived from an EMBL/GenBank/DDBJ whole genome shotgun (WGS) entry which is preliminary data.</text>
</comment>
<dbReference type="InterPro" id="IPR036514">
    <property type="entry name" value="SGNH_hydro_sf"/>
</dbReference>
<dbReference type="PANTHER" id="PTHR14209">
    <property type="entry name" value="ISOAMYL ACETATE-HYDROLYZING ESTERASE 1"/>
    <property type="match status" value="1"/>
</dbReference>
<organism evidence="5 6">
    <name type="scientific">Senna tora</name>
    <dbReference type="NCBI Taxonomy" id="362788"/>
    <lineage>
        <taxon>Eukaryota</taxon>
        <taxon>Viridiplantae</taxon>
        <taxon>Streptophyta</taxon>
        <taxon>Embryophyta</taxon>
        <taxon>Tracheophyta</taxon>
        <taxon>Spermatophyta</taxon>
        <taxon>Magnoliopsida</taxon>
        <taxon>eudicotyledons</taxon>
        <taxon>Gunneridae</taxon>
        <taxon>Pentapetalae</taxon>
        <taxon>rosids</taxon>
        <taxon>fabids</taxon>
        <taxon>Fabales</taxon>
        <taxon>Fabaceae</taxon>
        <taxon>Caesalpinioideae</taxon>
        <taxon>Cassia clade</taxon>
        <taxon>Senna</taxon>
    </lineage>
</organism>
<accession>A0A834TN28</accession>
<dbReference type="AlphaFoldDB" id="A0A834TN28"/>
<keyword evidence="6" id="KW-1185">Reference proteome</keyword>
<proteinExistence type="inferred from homology"/>
<keyword evidence="2" id="KW-0378">Hydrolase</keyword>
<dbReference type="Pfam" id="PF00657">
    <property type="entry name" value="Lipase_GDSL"/>
    <property type="match status" value="1"/>
</dbReference>
<dbReference type="GO" id="GO:0016788">
    <property type="term" value="F:hydrolase activity, acting on ester bonds"/>
    <property type="evidence" value="ECO:0007669"/>
    <property type="project" value="InterPro"/>
</dbReference>
<dbReference type="OrthoDB" id="671439at2759"/>
<dbReference type="CDD" id="cd01838">
    <property type="entry name" value="Isoamyl_acetate_hydrolase_like"/>
    <property type="match status" value="1"/>
</dbReference>
<dbReference type="FunFam" id="3.40.50.1110:FF:000002">
    <property type="entry name" value="isoamyl acetate-hydrolyzing esterase 1 homolog"/>
    <property type="match status" value="1"/>
</dbReference>
<dbReference type="Gene3D" id="3.40.50.1110">
    <property type="entry name" value="SGNH hydrolase"/>
    <property type="match status" value="2"/>
</dbReference>
<dbReference type="SUPFAM" id="SSF52266">
    <property type="entry name" value="SGNH hydrolase"/>
    <property type="match status" value="2"/>
</dbReference>
<dbReference type="GO" id="GO:0016042">
    <property type="term" value="P:lipid catabolic process"/>
    <property type="evidence" value="ECO:0007669"/>
    <property type="project" value="UniProtKB-KW"/>
</dbReference>
<evidence type="ECO:0000256" key="3">
    <source>
        <dbReference type="ARBA" id="ARBA00022963"/>
    </source>
</evidence>
<gene>
    <name evidence="5" type="ORF">G2W53_016702</name>
</gene>
<keyword evidence="3" id="KW-0442">Lipid degradation</keyword>
<dbReference type="PANTHER" id="PTHR14209:SF10">
    <property type="entry name" value="SGNH HYDROLASE-TYPE ESTERASE DOMAIN-CONTAINING PROTEIN"/>
    <property type="match status" value="1"/>
</dbReference>
<dbReference type="Proteomes" id="UP000634136">
    <property type="component" value="Unassembled WGS sequence"/>
</dbReference>
<feature type="region of interest" description="Disordered" evidence="4">
    <location>
        <begin position="251"/>
        <end position="280"/>
    </location>
</feature>
<dbReference type="InterPro" id="IPR001087">
    <property type="entry name" value="GDSL"/>
</dbReference>
<protein>
    <submittedName>
        <fullName evidence="5">GDSL esterase/lipase CPRD49</fullName>
    </submittedName>
</protein>
<sequence>MVGVVRPHFVLFGSSIVQLCFRDGGWGSILTDLYARKADIILRGYAGWNSRRALEVLDQLFPKADIILRGYAGWNSRCALEVLDQVFPKENAVQPSLVIVYFGGNDSMLPHPSDPGPHVPLQEYIENMRKIAIHLKSLSDKTRIIFLTAPCVNEAQIAKTLGMGKLKRTNESCRIYSEACLELCREINVKAIDLWSALQKRDDWLDVCFTDGIHLTSEGSKIVLKEILKVLKEAKWEPSLHRKSLPVEFAQDSPYDPLNPDGKTTTNPSNWTSEETMGWD</sequence>
<keyword evidence="3" id="KW-0443">Lipid metabolism</keyword>
<evidence type="ECO:0000256" key="1">
    <source>
        <dbReference type="ARBA" id="ARBA00008668"/>
    </source>
</evidence>
<dbReference type="InterPro" id="IPR045136">
    <property type="entry name" value="Iah1-like"/>
</dbReference>
<name>A0A834TN28_9FABA</name>
<comment type="similarity">
    <text evidence="1">Belongs to the 'GDSL' lipolytic enzyme family.</text>
</comment>
<evidence type="ECO:0000256" key="4">
    <source>
        <dbReference type="SAM" id="MobiDB-lite"/>
    </source>
</evidence>
<evidence type="ECO:0000313" key="6">
    <source>
        <dbReference type="Proteomes" id="UP000634136"/>
    </source>
</evidence>
<evidence type="ECO:0000256" key="2">
    <source>
        <dbReference type="ARBA" id="ARBA00022801"/>
    </source>
</evidence>
<feature type="compositionally biased region" description="Polar residues" evidence="4">
    <location>
        <begin position="262"/>
        <end position="280"/>
    </location>
</feature>
<dbReference type="EMBL" id="JAAIUW010000006">
    <property type="protein sequence ID" value="KAF7825538.1"/>
    <property type="molecule type" value="Genomic_DNA"/>
</dbReference>